<comment type="caution">
    <text evidence="8">The sequence shown here is derived from an EMBL/GenBank/DDBJ whole genome shotgun (WGS) entry which is preliminary data.</text>
</comment>
<feature type="domain" description="Major facilitator superfamily (MFS) profile" evidence="7">
    <location>
        <begin position="15"/>
        <end position="398"/>
    </location>
</feature>
<keyword evidence="4 6" id="KW-1133">Transmembrane helix</keyword>
<dbReference type="PROSITE" id="PS00216">
    <property type="entry name" value="SUGAR_TRANSPORT_1"/>
    <property type="match status" value="1"/>
</dbReference>
<feature type="transmembrane region" description="Helical" evidence="6">
    <location>
        <begin position="167"/>
        <end position="184"/>
    </location>
</feature>
<sequence>MKSKKQQKPLSKNKLLGIAGLAWMFDAMDVGILSFIIAALAVEWNLTPGEMGWIGSINSIGMAVGALVFGVFADKVGRKKIFMLTLLLFSVASGLSALATGLAIFMFFRFLVGMGLGGELPVASTLVSESVEAKERGRVVVLLESFWAAGWIVSALIAYFIIPNYGWRIALLITALPAFYAIYLRIKLPDSPQYTAHKTESRSIMQNMKEVWSKKYAKRTLMLWIVWFMVVFSYYGMFLWLPSVMVMKGFTLIKSFEYVLIMTLAQLPGYFSAAWLIEKAGRKFVLVTYLLGTAASAFVFGSAETTTLLIVSGMLLSFFNLGAWGALYAYSPEQYPTVIRATGSGMAASAGRIGGILGPLLVGTLVTAGYEIGYIFGIFCIAIVVGVLSVLFLGTETKQTELE</sequence>
<feature type="transmembrane region" description="Helical" evidence="6">
    <location>
        <begin position="374"/>
        <end position="394"/>
    </location>
</feature>
<feature type="transmembrane region" description="Helical" evidence="6">
    <location>
        <begin position="221"/>
        <end position="238"/>
    </location>
</feature>
<name>A0A544T641_9BACI</name>
<feature type="transmembrane region" description="Helical" evidence="6">
    <location>
        <begin position="258"/>
        <end position="277"/>
    </location>
</feature>
<evidence type="ECO:0000256" key="3">
    <source>
        <dbReference type="ARBA" id="ARBA00022692"/>
    </source>
</evidence>
<keyword evidence="9" id="KW-1185">Reference proteome</keyword>
<dbReference type="PANTHER" id="PTHR23511:SF34">
    <property type="entry name" value="SYNAPTIC VESICLE GLYCOPROTEIN 2"/>
    <property type="match status" value="1"/>
</dbReference>
<protein>
    <submittedName>
        <fullName evidence="8">MFS transporter</fullName>
    </submittedName>
</protein>
<feature type="transmembrane region" description="Helical" evidence="6">
    <location>
        <begin position="21"/>
        <end position="41"/>
    </location>
</feature>
<dbReference type="AlphaFoldDB" id="A0A544T641"/>
<dbReference type="GO" id="GO:0022857">
    <property type="term" value="F:transmembrane transporter activity"/>
    <property type="evidence" value="ECO:0007669"/>
    <property type="project" value="InterPro"/>
</dbReference>
<feature type="transmembrane region" description="Helical" evidence="6">
    <location>
        <begin position="84"/>
        <end position="104"/>
    </location>
</feature>
<evidence type="ECO:0000313" key="8">
    <source>
        <dbReference type="EMBL" id="TQR12905.1"/>
    </source>
</evidence>
<reference evidence="8 9" key="1">
    <citation type="submission" date="2019-05" db="EMBL/GenBank/DDBJ databases">
        <title>Psychrobacillus vulpis sp. nov., a new species isolated from feces of a red fox that inhabits in The Tablas de Daimiel Natural Park, Albacete, Spain.</title>
        <authorList>
            <person name="Rodriguez M."/>
            <person name="Reina J.C."/>
            <person name="Bejar V."/>
            <person name="Llamas I."/>
        </authorList>
    </citation>
    <scope>NUCLEOTIDE SEQUENCE [LARGE SCALE GENOMIC DNA]</scope>
    <source>
        <strain evidence="8 9">NHI-2</strain>
    </source>
</reference>
<feature type="transmembrane region" description="Helical" evidence="6">
    <location>
        <begin position="309"/>
        <end position="330"/>
    </location>
</feature>
<dbReference type="Pfam" id="PF07690">
    <property type="entry name" value="MFS_1"/>
    <property type="match status" value="1"/>
</dbReference>
<keyword evidence="5 6" id="KW-0472">Membrane</keyword>
<dbReference type="OrthoDB" id="9787026at2"/>
<gene>
    <name evidence="8" type="ORF">FG383_12625</name>
</gene>
<feature type="transmembrane region" description="Helical" evidence="6">
    <location>
        <begin position="53"/>
        <end position="72"/>
    </location>
</feature>
<evidence type="ECO:0000313" key="9">
    <source>
        <dbReference type="Proteomes" id="UP000318937"/>
    </source>
</evidence>
<keyword evidence="3 6" id="KW-0812">Transmembrane</keyword>
<dbReference type="Proteomes" id="UP000318937">
    <property type="component" value="Unassembled WGS sequence"/>
</dbReference>
<dbReference type="InterPro" id="IPR036259">
    <property type="entry name" value="MFS_trans_sf"/>
</dbReference>
<proteinExistence type="predicted"/>
<dbReference type="PROSITE" id="PS50850">
    <property type="entry name" value="MFS"/>
    <property type="match status" value="1"/>
</dbReference>
<dbReference type="SUPFAM" id="SSF103473">
    <property type="entry name" value="MFS general substrate transporter"/>
    <property type="match status" value="1"/>
</dbReference>
<evidence type="ECO:0000256" key="6">
    <source>
        <dbReference type="SAM" id="Phobius"/>
    </source>
</evidence>
<evidence type="ECO:0000256" key="5">
    <source>
        <dbReference type="ARBA" id="ARBA00023136"/>
    </source>
</evidence>
<evidence type="ECO:0000256" key="1">
    <source>
        <dbReference type="ARBA" id="ARBA00004651"/>
    </source>
</evidence>
<dbReference type="RefSeq" id="WP_142607752.1">
    <property type="nucleotide sequence ID" value="NZ_VDGG01000025.1"/>
</dbReference>
<feature type="transmembrane region" description="Helical" evidence="6">
    <location>
        <begin position="284"/>
        <end position="303"/>
    </location>
</feature>
<dbReference type="Gene3D" id="1.20.1250.20">
    <property type="entry name" value="MFS general substrate transporter like domains"/>
    <property type="match status" value="1"/>
</dbReference>
<evidence type="ECO:0000256" key="2">
    <source>
        <dbReference type="ARBA" id="ARBA00022448"/>
    </source>
</evidence>
<feature type="transmembrane region" description="Helical" evidence="6">
    <location>
        <begin position="350"/>
        <end position="368"/>
    </location>
</feature>
<dbReference type="GO" id="GO:0005886">
    <property type="term" value="C:plasma membrane"/>
    <property type="evidence" value="ECO:0007669"/>
    <property type="project" value="UniProtKB-SubCell"/>
</dbReference>
<dbReference type="InterPro" id="IPR005829">
    <property type="entry name" value="Sugar_transporter_CS"/>
</dbReference>
<dbReference type="InterPro" id="IPR020846">
    <property type="entry name" value="MFS_dom"/>
</dbReference>
<feature type="transmembrane region" description="Helical" evidence="6">
    <location>
        <begin position="139"/>
        <end position="161"/>
    </location>
</feature>
<dbReference type="PANTHER" id="PTHR23511">
    <property type="entry name" value="SYNAPTIC VESICLE GLYCOPROTEIN 2"/>
    <property type="match status" value="1"/>
</dbReference>
<accession>A0A544T641</accession>
<evidence type="ECO:0000256" key="4">
    <source>
        <dbReference type="ARBA" id="ARBA00022989"/>
    </source>
</evidence>
<feature type="transmembrane region" description="Helical" evidence="6">
    <location>
        <begin position="110"/>
        <end position="127"/>
    </location>
</feature>
<keyword evidence="2" id="KW-0813">Transport</keyword>
<evidence type="ECO:0000259" key="7">
    <source>
        <dbReference type="PROSITE" id="PS50850"/>
    </source>
</evidence>
<organism evidence="8 9">
    <name type="scientific">Psychrobacillus soli</name>
    <dbReference type="NCBI Taxonomy" id="1543965"/>
    <lineage>
        <taxon>Bacteria</taxon>
        <taxon>Bacillati</taxon>
        <taxon>Bacillota</taxon>
        <taxon>Bacilli</taxon>
        <taxon>Bacillales</taxon>
        <taxon>Bacillaceae</taxon>
        <taxon>Psychrobacillus</taxon>
    </lineage>
</organism>
<dbReference type="EMBL" id="VDGG01000025">
    <property type="protein sequence ID" value="TQR12905.1"/>
    <property type="molecule type" value="Genomic_DNA"/>
</dbReference>
<dbReference type="InterPro" id="IPR011701">
    <property type="entry name" value="MFS"/>
</dbReference>
<dbReference type="CDD" id="cd17316">
    <property type="entry name" value="MFS_SV2_like"/>
    <property type="match status" value="1"/>
</dbReference>
<comment type="subcellular location">
    <subcellularLocation>
        <location evidence="1">Cell membrane</location>
        <topology evidence="1">Multi-pass membrane protein</topology>
    </subcellularLocation>
</comment>
<dbReference type="PROSITE" id="PS00217">
    <property type="entry name" value="SUGAR_TRANSPORT_2"/>
    <property type="match status" value="1"/>
</dbReference>